<feature type="transmembrane region" description="Helical" evidence="1">
    <location>
        <begin position="225"/>
        <end position="245"/>
    </location>
</feature>
<accession>A0A0C7P5M1</accession>
<feature type="transmembrane region" description="Helical" evidence="1">
    <location>
        <begin position="195"/>
        <end position="213"/>
    </location>
</feature>
<dbReference type="KEGG" id="dtn:DTL3_1847"/>
<feature type="transmembrane region" description="Helical" evidence="1">
    <location>
        <begin position="129"/>
        <end position="149"/>
    </location>
</feature>
<dbReference type="RefSeq" id="WP_045088452.1">
    <property type="nucleotide sequence ID" value="NZ_LN824141.1"/>
</dbReference>
<dbReference type="HOGENOM" id="CLU_055621_0_0_0"/>
<evidence type="ECO:0008006" key="4">
    <source>
        <dbReference type="Google" id="ProtNLM"/>
    </source>
</evidence>
<reference evidence="3" key="1">
    <citation type="submission" date="2014-11" db="EMBL/GenBank/DDBJ databases">
        <authorList>
            <person name="Wibberg D."/>
        </authorList>
    </citation>
    <scope>NUCLEOTIDE SEQUENCE [LARGE SCALE GENOMIC DNA]</scope>
    <source>
        <strain evidence="3">L3</strain>
    </source>
</reference>
<feature type="transmembrane region" description="Helical" evidence="1">
    <location>
        <begin position="251"/>
        <end position="272"/>
    </location>
</feature>
<gene>
    <name evidence="2" type="ORF">DTL3_1847</name>
</gene>
<dbReference type="Pfam" id="PF04018">
    <property type="entry name" value="VCA0040-like"/>
    <property type="match status" value="1"/>
</dbReference>
<feature type="transmembrane region" description="Helical" evidence="1">
    <location>
        <begin position="63"/>
        <end position="82"/>
    </location>
</feature>
<evidence type="ECO:0000313" key="2">
    <source>
        <dbReference type="EMBL" id="CEP79129.1"/>
    </source>
</evidence>
<feature type="transmembrane region" description="Helical" evidence="1">
    <location>
        <begin position="89"/>
        <end position="109"/>
    </location>
</feature>
<dbReference type="STRING" id="1006576.DTL3_1847"/>
<keyword evidence="1" id="KW-0472">Membrane</keyword>
<evidence type="ECO:0000256" key="1">
    <source>
        <dbReference type="SAM" id="Phobius"/>
    </source>
</evidence>
<dbReference type="PANTHER" id="PTHR37308">
    <property type="entry name" value="INTEGRAL MEMBRANE PROTEIN"/>
    <property type="match status" value="1"/>
</dbReference>
<keyword evidence="3" id="KW-1185">Reference proteome</keyword>
<keyword evidence="1" id="KW-1133">Transmembrane helix</keyword>
<dbReference type="PANTHER" id="PTHR37308:SF1">
    <property type="entry name" value="POLYPRENYL-PHOSPHATE TRANSPORTER"/>
    <property type="match status" value="1"/>
</dbReference>
<dbReference type="Proteomes" id="UP000032809">
    <property type="component" value="Chromosome I"/>
</dbReference>
<evidence type="ECO:0000313" key="3">
    <source>
        <dbReference type="Proteomes" id="UP000032809"/>
    </source>
</evidence>
<keyword evidence="1" id="KW-0812">Transmembrane</keyword>
<name>A0A0C7P5M1_DEFTU</name>
<dbReference type="EMBL" id="LN824141">
    <property type="protein sequence ID" value="CEP79129.1"/>
    <property type="molecule type" value="Genomic_DNA"/>
</dbReference>
<dbReference type="PATRIC" id="fig|1006576.9.peg.1839"/>
<proteinExistence type="predicted"/>
<protein>
    <recommendedName>
        <fullName evidence="4">DUF368 domain-containing protein</fullName>
    </recommendedName>
</protein>
<dbReference type="AlphaFoldDB" id="A0A0C7P5M1"/>
<sequence length="278" mass="31090">MTKQLITIVHGIFMGVADSIPGVSGATIALMLGIYGKFVNSWSYFFSNLFNFKKLFNSDEFKFLLFLYIGVAIGLLSSLGFIDYLMTHFPNAIFSFFAGLIIGGIIFLFTDLLKKKKEIKNNSSPLINVFSLIIGFSIAFYISGAQFLIMDHSLPIIFFSGVCAMSAMVMPGMSGAFVLLMMNQYSYIVNAVNEFRFSVILVFILGAVVGLAFMSKLLKWLLDKYYIYTMMCLIGLMIGGLRAPILNVNNWFIFVIYVIIGIVSSLLIEWFGRKATTN</sequence>
<dbReference type="OrthoDB" id="9793746at2"/>
<feature type="transmembrane region" description="Helical" evidence="1">
    <location>
        <begin position="12"/>
        <end position="35"/>
    </location>
</feature>
<organism evidence="2 3">
    <name type="scientific">Defluviitoga tunisiensis</name>
    <dbReference type="NCBI Taxonomy" id="1006576"/>
    <lineage>
        <taxon>Bacteria</taxon>
        <taxon>Thermotogati</taxon>
        <taxon>Thermotogota</taxon>
        <taxon>Thermotogae</taxon>
        <taxon>Petrotogales</taxon>
        <taxon>Petrotogaceae</taxon>
        <taxon>Defluviitoga</taxon>
    </lineage>
</organism>
<dbReference type="InterPro" id="IPR007163">
    <property type="entry name" value="VCA0040-like"/>
</dbReference>
<feature type="transmembrane region" description="Helical" evidence="1">
    <location>
        <begin position="156"/>
        <end position="183"/>
    </location>
</feature>